<organism evidence="2 3">
    <name type="scientific">Phlyctema vagabunda</name>
    <dbReference type="NCBI Taxonomy" id="108571"/>
    <lineage>
        <taxon>Eukaryota</taxon>
        <taxon>Fungi</taxon>
        <taxon>Dikarya</taxon>
        <taxon>Ascomycota</taxon>
        <taxon>Pezizomycotina</taxon>
        <taxon>Leotiomycetes</taxon>
        <taxon>Helotiales</taxon>
        <taxon>Dermateaceae</taxon>
        <taxon>Phlyctema</taxon>
    </lineage>
</organism>
<comment type="caution">
    <text evidence="2">The sequence shown here is derived from an EMBL/GenBank/DDBJ whole genome shotgun (WGS) entry which is preliminary data.</text>
</comment>
<protein>
    <submittedName>
        <fullName evidence="2">Zinc knuckle</fullName>
    </submittedName>
</protein>
<dbReference type="Pfam" id="PF00078">
    <property type="entry name" value="RVT_1"/>
    <property type="match status" value="1"/>
</dbReference>
<evidence type="ECO:0000259" key="1">
    <source>
        <dbReference type="PROSITE" id="PS50878"/>
    </source>
</evidence>
<dbReference type="PROSITE" id="PS50878">
    <property type="entry name" value="RT_POL"/>
    <property type="match status" value="1"/>
</dbReference>
<dbReference type="InterPro" id="IPR043502">
    <property type="entry name" value="DNA/RNA_pol_sf"/>
</dbReference>
<dbReference type="Proteomes" id="UP001629113">
    <property type="component" value="Unassembled WGS sequence"/>
</dbReference>
<sequence>MTTVCDPCWKIPDSSSWKDRSILRKPGKSDYTSPKAYRPIALLNTIGKLIDSILARRISYVTEVYQLLPRTHIGGRQARLPEHALHMIIEKIYKAWYEPEPRVASLLLLDVLGAFDNVSHARLLHNLRKRRIDEKTVRWIASFLSDRTTTLSFDSYTSEECKTTTGIPQGSPLSPILYLYYNADLIDLGNQEAHTMAVGYIDDIAIIRWGRTTSETCNGLERTMQEANVWARKHASVFAVEKFQLIHHIRKQQILGSDRGVQIGDTQVTATPSIKYLGLTLDPGLR</sequence>
<keyword evidence="3" id="KW-1185">Reference proteome</keyword>
<dbReference type="InterPro" id="IPR000477">
    <property type="entry name" value="RT_dom"/>
</dbReference>
<feature type="domain" description="Reverse transcriptase" evidence="1">
    <location>
        <begin position="6"/>
        <end position="281"/>
    </location>
</feature>
<proteinExistence type="predicted"/>
<evidence type="ECO:0000313" key="2">
    <source>
        <dbReference type="EMBL" id="KAL3418443.1"/>
    </source>
</evidence>
<reference evidence="2 3" key="1">
    <citation type="submission" date="2024-06" db="EMBL/GenBank/DDBJ databases">
        <title>Complete genome of Phlyctema vagabunda strain 19-DSS-EL-015.</title>
        <authorList>
            <person name="Fiorenzani C."/>
        </authorList>
    </citation>
    <scope>NUCLEOTIDE SEQUENCE [LARGE SCALE GENOMIC DNA]</scope>
    <source>
        <strain evidence="2 3">19-DSS-EL-015</strain>
    </source>
</reference>
<dbReference type="SUPFAM" id="SSF56672">
    <property type="entry name" value="DNA/RNA polymerases"/>
    <property type="match status" value="1"/>
</dbReference>
<dbReference type="CDD" id="cd01650">
    <property type="entry name" value="RT_nLTR_like"/>
    <property type="match status" value="1"/>
</dbReference>
<dbReference type="PANTHER" id="PTHR33481">
    <property type="entry name" value="REVERSE TRANSCRIPTASE"/>
    <property type="match status" value="1"/>
</dbReference>
<dbReference type="PANTHER" id="PTHR33481:SF1">
    <property type="entry name" value="ENDONUCLEASE_EXONUCLEASE_PHOSPHATASE DOMAIN-CONTAINING PROTEIN-RELATED"/>
    <property type="match status" value="1"/>
</dbReference>
<accession>A0ABR4P558</accession>
<evidence type="ECO:0000313" key="3">
    <source>
        <dbReference type="Proteomes" id="UP001629113"/>
    </source>
</evidence>
<gene>
    <name evidence="2" type="ORF">PVAG01_10159</name>
</gene>
<dbReference type="EMBL" id="JBFCZG010000009">
    <property type="protein sequence ID" value="KAL3418443.1"/>
    <property type="molecule type" value="Genomic_DNA"/>
</dbReference>
<name>A0ABR4P558_9HELO</name>